<dbReference type="InterPro" id="IPR003615">
    <property type="entry name" value="HNH_nuc"/>
</dbReference>
<evidence type="ECO:0000313" key="3">
    <source>
        <dbReference type="Proteomes" id="UP001501468"/>
    </source>
</evidence>
<dbReference type="GO" id="GO:0004519">
    <property type="term" value="F:endonuclease activity"/>
    <property type="evidence" value="ECO:0007669"/>
    <property type="project" value="UniProtKB-KW"/>
</dbReference>
<gene>
    <name evidence="2" type="ORF">GCM10022399_07000</name>
</gene>
<dbReference type="EMBL" id="BAABDC010000001">
    <property type="protein sequence ID" value="GAA3693200.1"/>
    <property type="molecule type" value="Genomic_DNA"/>
</dbReference>
<dbReference type="RefSeq" id="WP_344941558.1">
    <property type="nucleotide sequence ID" value="NZ_BAABDC010000001.1"/>
</dbReference>
<comment type="caution">
    <text evidence="2">The sequence shown here is derived from an EMBL/GenBank/DDBJ whole genome shotgun (WGS) entry which is preliminary data.</text>
</comment>
<keyword evidence="2" id="KW-0255">Endonuclease</keyword>
<keyword evidence="3" id="KW-1185">Reference proteome</keyword>
<sequence length="482" mass="51404">MPYVASTRTGLLGVEDDRLRAQVMADVQDSLTALGERALGTIEALETEKARVEARLLAAYGALHTIESQQVETLALAAGSLHVSADRVVSEEIALATGLGVGEVARRLSLATAPRRHRMILAALRSGATTLHRALQVASETAALSDADVAAVEEAVLAPSRDGRRLSQRTFVTRLRRAIASLDTRGSDERRARARSRRGVFSRLTGDGMGCLTLVADADAIAAVMDRLDGQARAARGADDPRTLDQLRCDLATEALLRSHLEARQQATQSGNDSGSGCDSVSGTHSGTVSDPASPSSPSTTPAGLVWLIVPFEVATGTSDAACELPGHGWITAAQAREIMTRPGSVWRTLPVDLRTGEALSRPTKAYRPTAAMVEHVQAVDGRCRGPGCEVLASRCDLDHETPWPRGETSVGNLHLKHRWHHNTKTDGVWTSRPVADGGLEWTTLTGRTYVTHPKDWREGVGPPDLAATLEPAPNDEAPPPF</sequence>
<organism evidence="2 3">
    <name type="scientific">Terrabacter ginsenosidimutans</name>
    <dbReference type="NCBI Taxonomy" id="490575"/>
    <lineage>
        <taxon>Bacteria</taxon>
        <taxon>Bacillati</taxon>
        <taxon>Actinomycetota</taxon>
        <taxon>Actinomycetes</taxon>
        <taxon>Micrococcales</taxon>
        <taxon>Intrasporangiaceae</taxon>
        <taxon>Terrabacter</taxon>
    </lineage>
</organism>
<reference evidence="3" key="1">
    <citation type="journal article" date="2019" name="Int. J. Syst. Evol. Microbiol.">
        <title>The Global Catalogue of Microorganisms (GCM) 10K type strain sequencing project: providing services to taxonomists for standard genome sequencing and annotation.</title>
        <authorList>
            <consortium name="The Broad Institute Genomics Platform"/>
            <consortium name="The Broad Institute Genome Sequencing Center for Infectious Disease"/>
            <person name="Wu L."/>
            <person name="Ma J."/>
        </authorList>
    </citation>
    <scope>NUCLEOTIDE SEQUENCE [LARGE SCALE GENOMIC DNA]</scope>
    <source>
        <strain evidence="3">JCM 17125</strain>
    </source>
</reference>
<proteinExistence type="predicted"/>
<keyword evidence="2" id="KW-0378">Hydrolase</keyword>
<accession>A0ABP7CMA4</accession>
<feature type="compositionally biased region" description="Polar residues" evidence="1">
    <location>
        <begin position="265"/>
        <end position="291"/>
    </location>
</feature>
<feature type="region of interest" description="Disordered" evidence="1">
    <location>
        <begin position="454"/>
        <end position="482"/>
    </location>
</feature>
<protein>
    <submittedName>
        <fullName evidence="2">HNH endonuclease signature motif containing protein</fullName>
    </submittedName>
</protein>
<evidence type="ECO:0000256" key="1">
    <source>
        <dbReference type="SAM" id="MobiDB-lite"/>
    </source>
</evidence>
<evidence type="ECO:0000313" key="2">
    <source>
        <dbReference type="EMBL" id="GAA3693200.1"/>
    </source>
</evidence>
<name>A0ABP7CMA4_9MICO</name>
<dbReference type="CDD" id="cd00085">
    <property type="entry name" value="HNHc"/>
    <property type="match status" value="1"/>
</dbReference>
<keyword evidence="2" id="KW-0540">Nuclease</keyword>
<feature type="region of interest" description="Disordered" evidence="1">
    <location>
        <begin position="263"/>
        <end position="300"/>
    </location>
</feature>
<dbReference type="Proteomes" id="UP001501468">
    <property type="component" value="Unassembled WGS sequence"/>
</dbReference>